<dbReference type="GO" id="GO:0015949">
    <property type="term" value="P:nucleobase-containing small molecule interconversion"/>
    <property type="evidence" value="ECO:0007669"/>
    <property type="project" value="UniProtKB-ARBA"/>
</dbReference>
<dbReference type="InterPro" id="IPR043519">
    <property type="entry name" value="NT_sf"/>
</dbReference>
<dbReference type="PROSITE" id="PS51831">
    <property type="entry name" value="HD"/>
    <property type="match status" value="1"/>
</dbReference>
<dbReference type="Gene3D" id="3.30.70.260">
    <property type="match status" value="1"/>
</dbReference>
<feature type="domain" description="ACT" evidence="2">
    <location>
        <begin position="657"/>
        <end position="732"/>
    </location>
</feature>
<dbReference type="GO" id="GO:0042594">
    <property type="term" value="P:response to starvation"/>
    <property type="evidence" value="ECO:0007669"/>
    <property type="project" value="TreeGrafter"/>
</dbReference>
<dbReference type="InterPro" id="IPR007685">
    <property type="entry name" value="RelA_SpoT"/>
</dbReference>
<dbReference type="CDD" id="cd00077">
    <property type="entry name" value="HDc"/>
    <property type="match status" value="1"/>
</dbReference>
<dbReference type="Pfam" id="PF04607">
    <property type="entry name" value="RelA_SpoT"/>
    <property type="match status" value="1"/>
</dbReference>
<name>A0A2Z6E0W9_HYDTE</name>
<evidence type="ECO:0000313" key="6">
    <source>
        <dbReference type="Proteomes" id="UP000262004"/>
    </source>
</evidence>
<dbReference type="InterPro" id="IPR004811">
    <property type="entry name" value="RelA/Spo_fam"/>
</dbReference>
<dbReference type="SUPFAM" id="SSF81301">
    <property type="entry name" value="Nucleotidyltransferase"/>
    <property type="match status" value="1"/>
</dbReference>
<dbReference type="GO" id="GO:0015969">
    <property type="term" value="P:guanosine tetraphosphate metabolic process"/>
    <property type="evidence" value="ECO:0007669"/>
    <property type="project" value="InterPro"/>
</dbReference>
<evidence type="ECO:0000313" key="5">
    <source>
        <dbReference type="EMBL" id="BBD78175.1"/>
    </source>
</evidence>
<dbReference type="FunFam" id="1.10.3210.10:FF:000001">
    <property type="entry name" value="GTP pyrophosphokinase RelA"/>
    <property type="match status" value="1"/>
</dbReference>
<dbReference type="Gene3D" id="1.10.3210.10">
    <property type="entry name" value="Hypothetical protein af1432"/>
    <property type="match status" value="1"/>
</dbReference>
<dbReference type="SMART" id="SM00954">
    <property type="entry name" value="RelA_SpoT"/>
    <property type="match status" value="1"/>
</dbReference>
<dbReference type="InterPro" id="IPR002912">
    <property type="entry name" value="ACT_dom"/>
</dbReference>
<dbReference type="PROSITE" id="PS51671">
    <property type="entry name" value="ACT"/>
    <property type="match status" value="1"/>
</dbReference>
<proteinExistence type="inferred from homology"/>
<accession>A0A2Z6E0W9</accession>
<dbReference type="EMBL" id="AP018558">
    <property type="protein sequence ID" value="BBD78175.1"/>
    <property type="molecule type" value="Genomic_DNA"/>
</dbReference>
<dbReference type="InterPro" id="IPR006674">
    <property type="entry name" value="HD_domain"/>
</dbReference>
<dbReference type="Gene3D" id="3.10.20.30">
    <property type="match status" value="1"/>
</dbReference>
<dbReference type="FunFam" id="3.10.20.30:FF:000002">
    <property type="entry name" value="GTP pyrophosphokinase (RelA/SpoT)"/>
    <property type="match status" value="1"/>
</dbReference>
<dbReference type="Proteomes" id="UP000262004">
    <property type="component" value="Chromosome"/>
</dbReference>
<organism evidence="5 6">
    <name type="scientific">Hydrogenophilus thermoluteolus</name>
    <name type="common">Pseudomonas hydrogenothermophila</name>
    <dbReference type="NCBI Taxonomy" id="297"/>
    <lineage>
        <taxon>Bacteria</taxon>
        <taxon>Pseudomonadati</taxon>
        <taxon>Pseudomonadota</taxon>
        <taxon>Hydrogenophilia</taxon>
        <taxon>Hydrogenophilales</taxon>
        <taxon>Hydrogenophilaceae</taxon>
        <taxon>Hydrogenophilus</taxon>
    </lineage>
</organism>
<dbReference type="Pfam" id="PF02824">
    <property type="entry name" value="TGS"/>
    <property type="match status" value="1"/>
</dbReference>
<dbReference type="InterPro" id="IPR012675">
    <property type="entry name" value="Beta-grasp_dom_sf"/>
</dbReference>
<dbReference type="InterPro" id="IPR004095">
    <property type="entry name" value="TGS"/>
</dbReference>
<dbReference type="InterPro" id="IPR012676">
    <property type="entry name" value="TGS-like"/>
</dbReference>
<dbReference type="InterPro" id="IPR045865">
    <property type="entry name" value="ACT-like_dom_sf"/>
</dbReference>
<dbReference type="Pfam" id="PF13328">
    <property type="entry name" value="HD_4"/>
    <property type="match status" value="1"/>
</dbReference>
<dbReference type="FunFam" id="3.30.460.10:FF:000001">
    <property type="entry name" value="GTP pyrophosphokinase RelA"/>
    <property type="match status" value="1"/>
</dbReference>
<dbReference type="NCBIfam" id="TIGR00691">
    <property type="entry name" value="spoT_relA"/>
    <property type="match status" value="1"/>
</dbReference>
<gene>
    <name evidence="5" type="ORF">HPTL_1921</name>
</gene>
<dbReference type="Pfam" id="PF19296">
    <property type="entry name" value="RelA_AH_RIS"/>
    <property type="match status" value="1"/>
</dbReference>
<sequence length="737" mass="82174">MADAPPPAAAAAPPSRLSPFQPQNIPVTYGALRKTLATYLDAAALARIDDAVHFAAWAHEGQKRASGEPYVTHPIAVAEISAQWHIDDNGIIAALLHDVIEDCGVKKHEIAHRYGTTVAELVDALTKLEKLESQTVEEAQAQNFRKMFLAMARDVRVILIKLADRLHNMRTLSALKSHKRRRIAHETLEIFAPIAHRLGLNALFRELQDLAFAAEHPWRHAVLAAAVETARGANAQLLDELHDAVATALAEWGIHAEIYRREKHLYSIYQKMRQKHLPFEQILDLFGLRIVTTDEPSCYLALGAIHRHFKPIPGKLKDYIALPKPNGYQSLHTTVIGPQGVPLEIQIRTVQQHRFAEQGVAAHWLYKSAEPASDAERQTHAWLQSLLELQAESEAHDFLEAVRIDLYPNEVFVFSPRGEIFSLPRGATAVDFAYAIHSEVGHAAIACRINGELMPLRTELNNGDRVEIITSNTPSPNPAWLNFVRTARARAAIRRFLRQETQEQAVILGERLLDQALRPYGLTLGAISALTWDRLLRQLSGKSKKQLLQEVGLGHRNAIALAELLVAAQDHESGRSGLLKPQPLSRLKVGERADASITFATCCRPVPGDDIVGILRQGHGLDIHRSECPIVRRGGKPRWVEVTWSDTIPESRHFPAALTVVARDEIGMLARISAAIAQEGGNIVHVQLDAQPEATTLIQFVIDVRDRVHLARIIKRLRRERGLVRIQRLLANHGERR</sequence>
<dbReference type="InterPro" id="IPR033655">
    <property type="entry name" value="TGS_RelA/SpoT"/>
</dbReference>
<evidence type="ECO:0000259" key="3">
    <source>
        <dbReference type="PROSITE" id="PS51831"/>
    </source>
</evidence>
<dbReference type="OrthoDB" id="5287211at2"/>
<dbReference type="Gene3D" id="3.30.460.10">
    <property type="entry name" value="Beta Polymerase, domain 2"/>
    <property type="match status" value="1"/>
</dbReference>
<evidence type="ECO:0000256" key="1">
    <source>
        <dbReference type="RuleBase" id="RU003847"/>
    </source>
</evidence>
<dbReference type="SUPFAM" id="SSF81271">
    <property type="entry name" value="TGS-like"/>
    <property type="match status" value="1"/>
</dbReference>
<keyword evidence="6" id="KW-1185">Reference proteome</keyword>
<dbReference type="PANTHER" id="PTHR21262:SF36">
    <property type="entry name" value="BIFUNCTIONAL (P)PPGPP SYNTHASE_HYDROLASE SPOT"/>
    <property type="match status" value="1"/>
</dbReference>
<dbReference type="GO" id="GO:0005886">
    <property type="term" value="C:plasma membrane"/>
    <property type="evidence" value="ECO:0007669"/>
    <property type="project" value="TreeGrafter"/>
</dbReference>
<dbReference type="CDD" id="cd01668">
    <property type="entry name" value="TGS_RSH"/>
    <property type="match status" value="1"/>
</dbReference>
<feature type="domain" description="HD" evidence="3">
    <location>
        <begin position="70"/>
        <end position="169"/>
    </location>
</feature>
<dbReference type="InterPro" id="IPR003607">
    <property type="entry name" value="HD/PDEase_dom"/>
</dbReference>
<evidence type="ECO:0000259" key="2">
    <source>
        <dbReference type="PROSITE" id="PS51671"/>
    </source>
</evidence>
<dbReference type="PROSITE" id="PS51880">
    <property type="entry name" value="TGS"/>
    <property type="match status" value="1"/>
</dbReference>
<comment type="similarity">
    <text evidence="1">Belongs to the relA/spoT family.</text>
</comment>
<dbReference type="PANTHER" id="PTHR21262">
    <property type="entry name" value="GUANOSINE-3',5'-BIS DIPHOSPHATE 3'-PYROPHOSPHOHYDROLASE"/>
    <property type="match status" value="1"/>
</dbReference>
<dbReference type="Pfam" id="PF13291">
    <property type="entry name" value="ACT_4"/>
    <property type="match status" value="1"/>
</dbReference>
<dbReference type="InterPro" id="IPR045600">
    <property type="entry name" value="RelA/SpoT_AH_RIS"/>
</dbReference>
<protein>
    <submittedName>
        <fullName evidence="5">Guanosine-3',5'-bis(Diphosphate) 3'-pyrophosphohydrolase</fullName>
    </submittedName>
</protein>
<dbReference type="GO" id="GO:0008893">
    <property type="term" value="F:guanosine-3',5'-bis(diphosphate) 3'-diphosphatase activity"/>
    <property type="evidence" value="ECO:0007669"/>
    <property type="project" value="TreeGrafter"/>
</dbReference>
<dbReference type="CDD" id="cd04876">
    <property type="entry name" value="ACT_RelA-SpoT"/>
    <property type="match status" value="1"/>
</dbReference>
<dbReference type="SUPFAM" id="SSF55021">
    <property type="entry name" value="ACT-like"/>
    <property type="match status" value="1"/>
</dbReference>
<dbReference type="SMART" id="SM00471">
    <property type="entry name" value="HDc"/>
    <property type="match status" value="1"/>
</dbReference>
<dbReference type="AlphaFoldDB" id="A0A2Z6E0W9"/>
<dbReference type="GO" id="GO:0008728">
    <property type="term" value="F:GTP diphosphokinase activity"/>
    <property type="evidence" value="ECO:0007669"/>
    <property type="project" value="TreeGrafter"/>
</dbReference>
<evidence type="ECO:0000259" key="4">
    <source>
        <dbReference type="PROSITE" id="PS51880"/>
    </source>
</evidence>
<feature type="domain" description="TGS" evidence="4">
    <location>
        <begin position="405"/>
        <end position="470"/>
    </location>
</feature>
<keyword evidence="5" id="KW-0378">Hydrolase</keyword>
<reference evidence="5 6" key="1">
    <citation type="submission" date="2018-04" db="EMBL/GenBank/DDBJ databases">
        <title>Complete genome sequence of Hydrogenophilus thermoluteolus TH-1.</title>
        <authorList>
            <person name="Arai H."/>
        </authorList>
    </citation>
    <scope>NUCLEOTIDE SEQUENCE [LARGE SCALE GENOMIC DNA]</scope>
    <source>
        <strain evidence="5 6">TH-1</strain>
    </source>
</reference>
<dbReference type="KEGG" id="htl:HPTL_1921"/>
<dbReference type="RefSeq" id="WP_119335830.1">
    <property type="nucleotide sequence ID" value="NZ_AP018558.1"/>
</dbReference>
<dbReference type="CDD" id="cd05399">
    <property type="entry name" value="NT_Rel-Spo_like"/>
    <property type="match status" value="1"/>
</dbReference>
<comment type="function">
    <text evidence="1">In eubacteria ppGpp (guanosine 3'-diphosphate 5'-diphosphate) is a mediator of the stringent response that coordinates a variety of cellular activities in response to changes in nutritional abundance.</text>
</comment>
<dbReference type="SUPFAM" id="SSF109604">
    <property type="entry name" value="HD-domain/PDEase-like"/>
    <property type="match status" value="1"/>
</dbReference>